<dbReference type="InterPro" id="IPR000871">
    <property type="entry name" value="Beta-lactam_class-A"/>
</dbReference>
<dbReference type="GO" id="GO:0008800">
    <property type="term" value="F:beta-lactamase activity"/>
    <property type="evidence" value="ECO:0007669"/>
    <property type="project" value="UniProtKB-UniRule"/>
</dbReference>
<dbReference type="InterPro" id="IPR023650">
    <property type="entry name" value="Beta-lactam_class-A_AS"/>
</dbReference>
<dbReference type="PANTHER" id="PTHR35333">
    <property type="entry name" value="BETA-LACTAMASE"/>
    <property type="match status" value="1"/>
</dbReference>
<dbReference type="SUPFAM" id="SSF56601">
    <property type="entry name" value="beta-lactamase/transpeptidase-like"/>
    <property type="match status" value="1"/>
</dbReference>
<dbReference type="AlphaFoldDB" id="A0AAW9L4D2"/>
<proteinExistence type="inferred from homology"/>
<dbReference type="Pfam" id="PF13354">
    <property type="entry name" value="Beta-lactamase2"/>
    <property type="match status" value="1"/>
</dbReference>
<dbReference type="GO" id="GO:0046677">
    <property type="term" value="P:response to antibiotic"/>
    <property type="evidence" value="ECO:0007669"/>
    <property type="project" value="UniProtKB-UniRule"/>
</dbReference>
<evidence type="ECO:0000313" key="7">
    <source>
        <dbReference type="EMBL" id="MEA1306106.1"/>
    </source>
</evidence>
<evidence type="ECO:0000259" key="6">
    <source>
        <dbReference type="Pfam" id="PF13354"/>
    </source>
</evidence>
<dbReference type="EC" id="3.5.2.6" evidence="2 5"/>
<evidence type="ECO:0000256" key="1">
    <source>
        <dbReference type="ARBA" id="ARBA00009009"/>
    </source>
</evidence>
<dbReference type="Gene3D" id="3.40.710.10">
    <property type="entry name" value="DD-peptidase/beta-lactamase superfamily"/>
    <property type="match status" value="1"/>
</dbReference>
<reference evidence="7 8" key="1">
    <citation type="submission" date="2023-06" db="EMBL/GenBank/DDBJ databases">
        <title>Actinomyces orist ORNL 0101 HMT-893 genome.</title>
        <authorList>
            <person name="Johnston C.D."/>
            <person name="Chen T."/>
            <person name="Dewhirst F.E."/>
        </authorList>
    </citation>
    <scope>NUCLEOTIDE SEQUENCE [LARGE SCALE GENOMIC DNA]</scope>
    <source>
        <strain evidence="7 8">ORNL 0101</strain>
    </source>
</reference>
<gene>
    <name evidence="7" type="ORF">QU665_13695</name>
</gene>
<evidence type="ECO:0000256" key="5">
    <source>
        <dbReference type="RuleBase" id="RU361140"/>
    </source>
</evidence>
<dbReference type="InterPro" id="IPR012338">
    <property type="entry name" value="Beta-lactam/transpept-like"/>
</dbReference>
<dbReference type="RefSeq" id="WP_322913558.1">
    <property type="nucleotide sequence ID" value="NZ_JAXBCZ010000002.1"/>
</dbReference>
<dbReference type="EMBL" id="JAXBCZ010000002">
    <property type="protein sequence ID" value="MEA1306106.1"/>
    <property type="molecule type" value="Genomic_DNA"/>
</dbReference>
<evidence type="ECO:0000256" key="2">
    <source>
        <dbReference type="ARBA" id="ARBA00012865"/>
    </source>
</evidence>
<dbReference type="Proteomes" id="UP001289581">
    <property type="component" value="Unassembled WGS sequence"/>
</dbReference>
<dbReference type="PANTHER" id="PTHR35333:SF3">
    <property type="entry name" value="BETA-LACTAMASE-TYPE TRANSPEPTIDASE FOLD CONTAINING PROTEIN"/>
    <property type="match status" value="1"/>
</dbReference>
<evidence type="ECO:0000313" key="8">
    <source>
        <dbReference type="Proteomes" id="UP001289581"/>
    </source>
</evidence>
<feature type="domain" description="Beta-lactamase class A catalytic" evidence="6">
    <location>
        <begin position="14"/>
        <end position="254"/>
    </location>
</feature>
<comment type="caution">
    <text evidence="7">The sequence shown here is derived from an EMBL/GenBank/DDBJ whole genome shotgun (WGS) entry which is preliminary data.</text>
</comment>
<keyword evidence="3 5" id="KW-0378">Hydrolase</keyword>
<keyword evidence="8" id="KW-1185">Reference proteome</keyword>
<keyword evidence="4 5" id="KW-0046">Antibiotic resistance</keyword>
<comment type="similarity">
    <text evidence="1 5">Belongs to the class-A beta-lactamase family.</text>
</comment>
<evidence type="ECO:0000256" key="4">
    <source>
        <dbReference type="ARBA" id="ARBA00023251"/>
    </source>
</evidence>
<organism evidence="7 8">
    <name type="scientific">Actinomyces oris</name>
    <dbReference type="NCBI Taxonomy" id="544580"/>
    <lineage>
        <taxon>Bacteria</taxon>
        <taxon>Bacillati</taxon>
        <taxon>Actinomycetota</taxon>
        <taxon>Actinomycetes</taxon>
        <taxon>Actinomycetales</taxon>
        <taxon>Actinomycetaceae</taxon>
        <taxon>Actinomyces</taxon>
    </lineage>
</organism>
<accession>A0AAW9L4D2</accession>
<name>A0AAW9L4D2_9ACTO</name>
<sequence>MTIQNEIKDARVGYIVADLSTGNVIGQRNPNLQFHMASVIKLIILAAVLAEVDKGRLSLTEVIPVAELHDDADHTLFRRDTSTMKMSELLCIMASQNNSVIADYFLGRLGIDTIQNFCVRSGLTNTTINSSILGINLMALGCRHNPRPRYWDELFEHVQTQPHNTPSDSTLRSICQYNTSTPRDISNLIRQAIGGTLLSKSCQNFMISVLRKQVSAEYIPRYLSSVQRRNLGHSIGKVEIANRLRLINDVGFYVSPKTSLSLVFLIDEISAPEAIQRWMALKTQFAIGYSGV</sequence>
<dbReference type="PROSITE" id="PS00146">
    <property type="entry name" value="BETA_LACTAMASE_A"/>
    <property type="match status" value="1"/>
</dbReference>
<dbReference type="GO" id="GO:0030655">
    <property type="term" value="P:beta-lactam antibiotic catabolic process"/>
    <property type="evidence" value="ECO:0007669"/>
    <property type="project" value="InterPro"/>
</dbReference>
<comment type="catalytic activity">
    <reaction evidence="5">
        <text>a beta-lactam + H2O = a substituted beta-amino acid</text>
        <dbReference type="Rhea" id="RHEA:20401"/>
        <dbReference type="ChEBI" id="CHEBI:15377"/>
        <dbReference type="ChEBI" id="CHEBI:35627"/>
        <dbReference type="ChEBI" id="CHEBI:140347"/>
        <dbReference type="EC" id="3.5.2.6"/>
    </reaction>
</comment>
<evidence type="ECO:0000256" key="3">
    <source>
        <dbReference type="ARBA" id="ARBA00022801"/>
    </source>
</evidence>
<dbReference type="InterPro" id="IPR045155">
    <property type="entry name" value="Beta-lactam_cat"/>
</dbReference>
<protein>
    <recommendedName>
        <fullName evidence="2 5">Beta-lactamase</fullName>
        <ecNumber evidence="2 5">3.5.2.6</ecNumber>
    </recommendedName>
</protein>